<dbReference type="PROSITE" id="PS50088">
    <property type="entry name" value="ANK_REPEAT"/>
    <property type="match status" value="1"/>
</dbReference>
<name>A0A650EMU5_9BACT</name>
<sequence length="203" mass="22533">MNKTLLTLLFTLAVLPVFAAPTTDFFAAVRSGDRAQVKTLLRKNQKLAQTTDKKGQTPFLVAVTQKDLQMVYVLAPFSVLSAAGPRGNAFHIAAQNEDEPMLKLLMQITSERNKALPQKMLNAPRNREDETSLTSSDGNTPLHVAAKKCNTRIYNYFASNGADDTLENEYGQTPQKILTACQKQKAWEADYKKKQAAKKAKNK</sequence>
<dbReference type="PANTHER" id="PTHR24198">
    <property type="entry name" value="ANKYRIN REPEAT AND PROTEIN KINASE DOMAIN-CONTAINING PROTEIN"/>
    <property type="match status" value="1"/>
</dbReference>
<reference evidence="5" key="1">
    <citation type="journal article" date="2020" name="J. ISSAAS">
        <title>Lactobacilli and other gastrointestinal microbiota of Peromyscus leucopus, reservoir host for agents of Lyme disease and other zoonoses in North America.</title>
        <authorList>
            <person name="Milovic A."/>
            <person name="Bassam K."/>
            <person name="Shao H."/>
            <person name="Chatzistamou I."/>
            <person name="Tufts D.M."/>
            <person name="Diuk-Wasser M."/>
            <person name="Barbour A.G."/>
        </authorList>
    </citation>
    <scope>NUCLEOTIDE SEQUENCE</scope>
    <source>
        <strain evidence="5">LL30</strain>
    </source>
</reference>
<dbReference type="Pfam" id="PF00023">
    <property type="entry name" value="Ank"/>
    <property type="match status" value="1"/>
</dbReference>
<evidence type="ECO:0000256" key="3">
    <source>
        <dbReference type="PROSITE-ProRule" id="PRU00023"/>
    </source>
</evidence>
<dbReference type="InterPro" id="IPR036770">
    <property type="entry name" value="Ankyrin_rpt-contain_sf"/>
</dbReference>
<evidence type="ECO:0000256" key="2">
    <source>
        <dbReference type="ARBA" id="ARBA00023043"/>
    </source>
</evidence>
<keyword evidence="4" id="KW-0732">Signal</keyword>
<dbReference type="EMBL" id="MN577572">
    <property type="protein sequence ID" value="QGT50772.1"/>
    <property type="molecule type" value="Genomic_DNA"/>
</dbReference>
<dbReference type="SUPFAM" id="SSF48403">
    <property type="entry name" value="Ankyrin repeat"/>
    <property type="match status" value="1"/>
</dbReference>
<accession>A0A650EMU5</accession>
<feature type="signal peptide" evidence="4">
    <location>
        <begin position="1"/>
        <end position="19"/>
    </location>
</feature>
<protein>
    <submittedName>
        <fullName evidence="5">Uncharacterized protein</fullName>
    </submittedName>
</protein>
<keyword evidence="1" id="KW-0677">Repeat</keyword>
<evidence type="ECO:0000256" key="1">
    <source>
        <dbReference type="ARBA" id="ARBA00022737"/>
    </source>
</evidence>
<feature type="chain" id="PRO_5024902123" evidence="4">
    <location>
        <begin position="20"/>
        <end position="203"/>
    </location>
</feature>
<dbReference type="Gene3D" id="1.25.40.20">
    <property type="entry name" value="Ankyrin repeat-containing domain"/>
    <property type="match status" value="1"/>
</dbReference>
<evidence type="ECO:0000313" key="5">
    <source>
        <dbReference type="EMBL" id="QGT50772.1"/>
    </source>
</evidence>
<dbReference type="SMART" id="SM00248">
    <property type="entry name" value="ANK"/>
    <property type="match status" value="3"/>
</dbReference>
<dbReference type="InterPro" id="IPR002110">
    <property type="entry name" value="Ankyrin_rpt"/>
</dbReference>
<dbReference type="Pfam" id="PF12796">
    <property type="entry name" value="Ank_2"/>
    <property type="match status" value="1"/>
</dbReference>
<organism evidence="5">
    <name type="scientific">uncultured Elusimicrobia bacterium</name>
    <dbReference type="NCBI Taxonomy" id="699876"/>
    <lineage>
        <taxon>Bacteria</taxon>
        <taxon>Pseudomonadati</taxon>
        <taxon>Elusimicrobiota</taxon>
        <taxon>Elusimicrobia</taxon>
        <taxon>environmental samples</taxon>
    </lineage>
</organism>
<gene>
    <name evidence="5" type="ORF">Elusimicrob2101_0350</name>
</gene>
<dbReference type="PANTHER" id="PTHR24198:SF165">
    <property type="entry name" value="ANKYRIN REPEAT-CONTAINING PROTEIN-RELATED"/>
    <property type="match status" value="1"/>
</dbReference>
<dbReference type="PROSITE" id="PS50297">
    <property type="entry name" value="ANK_REP_REGION"/>
    <property type="match status" value="1"/>
</dbReference>
<keyword evidence="2 3" id="KW-0040">ANK repeat</keyword>
<dbReference type="AlphaFoldDB" id="A0A650EMU5"/>
<feature type="repeat" description="ANK" evidence="3">
    <location>
        <begin position="137"/>
        <end position="169"/>
    </location>
</feature>
<evidence type="ECO:0000256" key="4">
    <source>
        <dbReference type="SAM" id="SignalP"/>
    </source>
</evidence>
<proteinExistence type="predicted"/>